<comment type="caution">
    <text evidence="1">The sequence shown here is derived from an EMBL/GenBank/DDBJ whole genome shotgun (WGS) entry which is preliminary data.</text>
</comment>
<dbReference type="RefSeq" id="WP_306000040.1">
    <property type="nucleotide sequence ID" value="NZ_JASNFN010000012.1"/>
</dbReference>
<dbReference type="GO" id="GO:0008168">
    <property type="term" value="F:methyltransferase activity"/>
    <property type="evidence" value="ECO:0007669"/>
    <property type="project" value="UniProtKB-KW"/>
</dbReference>
<dbReference type="EMBL" id="JASNFN010000012">
    <property type="protein sequence ID" value="MDP5183417.1"/>
    <property type="molecule type" value="Genomic_DNA"/>
</dbReference>
<dbReference type="InterPro" id="IPR002052">
    <property type="entry name" value="DNA_methylase_N6_adenine_CS"/>
</dbReference>
<dbReference type="Proteomes" id="UP001233673">
    <property type="component" value="Unassembled WGS sequence"/>
</dbReference>
<proteinExistence type="predicted"/>
<sequence>MTCFSSTDESAHYGFSVCMLLSQYRDQLGWVEEGVDELGTGDATAISDVVRALPGLRVRSYDISAPSVAQARANIAARGVADRYTVELGDFFDQADSAGGRPARTVIANPPYIPAPDRDILMPELWGGVRGNDLVLQLLKVGYTDVITAVASYSDPETTVRTAEELGYRVANFLAMGLDYGPYSSEPKVREHIHRLCADGHGWAGDDGYMVAIALFTRDQALPGDRGDQLLCSLQIAA</sequence>
<keyword evidence="2" id="KW-1185">Reference proteome</keyword>
<dbReference type="InterPro" id="IPR029063">
    <property type="entry name" value="SAM-dependent_MTases_sf"/>
</dbReference>
<keyword evidence="1" id="KW-0808">Transferase</keyword>
<dbReference type="PROSITE" id="PS00092">
    <property type="entry name" value="N6_MTASE"/>
    <property type="match status" value="1"/>
</dbReference>
<reference evidence="2" key="1">
    <citation type="submission" date="2023-05" db="EMBL/GenBank/DDBJ databases">
        <title>Draft genome of Pseudofrankia sp. BMG5.37.</title>
        <authorList>
            <person name="Gtari M."/>
            <person name="Ghodhbane F."/>
            <person name="Sbissi I."/>
        </authorList>
    </citation>
    <scope>NUCLEOTIDE SEQUENCE [LARGE SCALE GENOMIC DNA]</scope>
    <source>
        <strain evidence="2">BMG 814</strain>
    </source>
</reference>
<dbReference type="SUPFAM" id="SSF53335">
    <property type="entry name" value="S-adenosyl-L-methionine-dependent methyltransferases"/>
    <property type="match status" value="1"/>
</dbReference>
<keyword evidence="1" id="KW-0489">Methyltransferase</keyword>
<accession>A0ABT9IE19</accession>
<evidence type="ECO:0000313" key="1">
    <source>
        <dbReference type="EMBL" id="MDP5183417.1"/>
    </source>
</evidence>
<organism evidence="1 2">
    <name type="scientific">Blastococcus carthaginiensis</name>
    <dbReference type="NCBI Taxonomy" id="3050034"/>
    <lineage>
        <taxon>Bacteria</taxon>
        <taxon>Bacillati</taxon>
        <taxon>Actinomycetota</taxon>
        <taxon>Actinomycetes</taxon>
        <taxon>Geodermatophilales</taxon>
        <taxon>Geodermatophilaceae</taxon>
        <taxon>Blastococcus</taxon>
    </lineage>
</organism>
<dbReference type="GO" id="GO:0032259">
    <property type="term" value="P:methylation"/>
    <property type="evidence" value="ECO:0007669"/>
    <property type="project" value="UniProtKB-KW"/>
</dbReference>
<name>A0ABT9IE19_9ACTN</name>
<protein>
    <submittedName>
        <fullName evidence="1">Methylase</fullName>
    </submittedName>
</protein>
<evidence type="ECO:0000313" key="2">
    <source>
        <dbReference type="Proteomes" id="UP001233673"/>
    </source>
</evidence>
<gene>
    <name evidence="1" type="ORF">QOZ88_12275</name>
</gene>
<dbReference type="Gene3D" id="3.40.50.150">
    <property type="entry name" value="Vaccinia Virus protein VP39"/>
    <property type="match status" value="1"/>
</dbReference>